<dbReference type="Pfam" id="PF00496">
    <property type="entry name" value="SBP_bac_5"/>
    <property type="match status" value="1"/>
</dbReference>
<dbReference type="GO" id="GO:0043190">
    <property type="term" value="C:ATP-binding cassette (ABC) transporter complex"/>
    <property type="evidence" value="ECO:0007669"/>
    <property type="project" value="InterPro"/>
</dbReference>
<evidence type="ECO:0000313" key="2">
    <source>
        <dbReference type="EMBL" id="GGG49158.1"/>
    </source>
</evidence>
<organism evidence="2 3">
    <name type="scientific">Kocuria dechangensis</name>
    <dbReference type="NCBI Taxonomy" id="1176249"/>
    <lineage>
        <taxon>Bacteria</taxon>
        <taxon>Bacillati</taxon>
        <taxon>Actinomycetota</taxon>
        <taxon>Actinomycetes</taxon>
        <taxon>Micrococcales</taxon>
        <taxon>Micrococcaceae</taxon>
        <taxon>Kocuria</taxon>
    </lineage>
</organism>
<dbReference type="InterPro" id="IPR039424">
    <property type="entry name" value="SBP_5"/>
</dbReference>
<dbReference type="Proteomes" id="UP000638848">
    <property type="component" value="Unassembled WGS sequence"/>
</dbReference>
<dbReference type="AlphaFoldDB" id="A0A917GKN4"/>
<dbReference type="GO" id="GO:0015833">
    <property type="term" value="P:peptide transport"/>
    <property type="evidence" value="ECO:0007669"/>
    <property type="project" value="TreeGrafter"/>
</dbReference>
<dbReference type="PANTHER" id="PTHR30290:SF65">
    <property type="entry name" value="MONOACYL PHOSPHATIDYLINOSITOL TETRAMANNOSIDE-BINDING PROTEIN LPQW-RELATED"/>
    <property type="match status" value="1"/>
</dbReference>
<dbReference type="CDD" id="cd08490">
    <property type="entry name" value="PBP2_NikA_DppA_OppA_like_3"/>
    <property type="match status" value="1"/>
</dbReference>
<reference evidence="2" key="1">
    <citation type="journal article" date="2014" name="Int. J. Syst. Evol. Microbiol.">
        <title>Complete genome sequence of Corynebacterium casei LMG S-19264T (=DSM 44701T), isolated from a smear-ripened cheese.</title>
        <authorList>
            <consortium name="US DOE Joint Genome Institute (JGI-PGF)"/>
            <person name="Walter F."/>
            <person name="Albersmeier A."/>
            <person name="Kalinowski J."/>
            <person name="Ruckert C."/>
        </authorList>
    </citation>
    <scope>NUCLEOTIDE SEQUENCE</scope>
    <source>
        <strain evidence="2">CGMCC 1.12187</strain>
    </source>
</reference>
<dbReference type="Gene3D" id="3.10.105.10">
    <property type="entry name" value="Dipeptide-binding Protein, Domain 3"/>
    <property type="match status" value="1"/>
</dbReference>
<name>A0A917GKN4_9MICC</name>
<accession>A0A917GKN4</accession>
<sequence>MGLVAALALSGCGFTGGNGGSEQVADLDQRIVVDNFRAPVADWALESDAAYILSLSGCLETLTRYDETAGEIVPSLATEWNQVSPTEWDFTLREGVQFQDGTELTAETVVTSLQNVLDAEVPARAFSPTVVSGVEAVDDRTVRITTPAESPLVPYRLASVNTGVLAPGAFEGEAVDPFGHCTGPFTPVSEEPKQSLTLDRNENYWGGQVQLAGAEVRFITDGATRATQVQTGEADVSLSIPVANLPALEADSNVEVLKTDSPRTATLYMNNGRAPFDDVDFRKAVSSALDLEALADSVYEGAALPGTGPFASSEPWAGESAETPQQDVEAAKELLAASGYTAERPLEIIAIVERAEFADVATVVQENLKSIGVPVTIRTAEYAAVEPDLLAGDYDMVLSQRNRLIDIADPIGFLTADYTCDGSYNISHFCDKEYDRLIAEAAGTADTEQRYQLYARAGQILQEQAANVWLVNEQAIDAVRTDLQNHAQDPLARYVLRAETTKPAS</sequence>
<dbReference type="Gene3D" id="3.40.190.10">
    <property type="entry name" value="Periplasmic binding protein-like II"/>
    <property type="match status" value="1"/>
</dbReference>
<keyword evidence="3" id="KW-1185">Reference proteome</keyword>
<evidence type="ECO:0000313" key="3">
    <source>
        <dbReference type="Proteomes" id="UP000638848"/>
    </source>
</evidence>
<dbReference type="PANTHER" id="PTHR30290">
    <property type="entry name" value="PERIPLASMIC BINDING COMPONENT OF ABC TRANSPORTER"/>
    <property type="match status" value="1"/>
</dbReference>
<dbReference type="EMBL" id="BMEQ01000003">
    <property type="protein sequence ID" value="GGG49158.1"/>
    <property type="molecule type" value="Genomic_DNA"/>
</dbReference>
<dbReference type="PIRSF" id="PIRSF002741">
    <property type="entry name" value="MppA"/>
    <property type="match status" value="1"/>
</dbReference>
<evidence type="ECO:0000259" key="1">
    <source>
        <dbReference type="Pfam" id="PF00496"/>
    </source>
</evidence>
<reference evidence="2" key="2">
    <citation type="submission" date="2020-09" db="EMBL/GenBank/DDBJ databases">
        <authorList>
            <person name="Sun Q."/>
            <person name="Zhou Y."/>
        </authorList>
    </citation>
    <scope>NUCLEOTIDE SEQUENCE</scope>
    <source>
        <strain evidence="2">CGMCC 1.12187</strain>
    </source>
</reference>
<dbReference type="InterPro" id="IPR030678">
    <property type="entry name" value="Peptide/Ni-bd"/>
</dbReference>
<dbReference type="GO" id="GO:0042597">
    <property type="term" value="C:periplasmic space"/>
    <property type="evidence" value="ECO:0007669"/>
    <property type="project" value="UniProtKB-ARBA"/>
</dbReference>
<gene>
    <name evidence="2" type="ORF">GCM10011374_09460</name>
</gene>
<proteinExistence type="predicted"/>
<dbReference type="GO" id="GO:1904680">
    <property type="term" value="F:peptide transmembrane transporter activity"/>
    <property type="evidence" value="ECO:0007669"/>
    <property type="project" value="TreeGrafter"/>
</dbReference>
<comment type="caution">
    <text evidence="2">The sequence shown here is derived from an EMBL/GenBank/DDBJ whole genome shotgun (WGS) entry which is preliminary data.</text>
</comment>
<feature type="domain" description="Solute-binding protein family 5" evidence="1">
    <location>
        <begin position="71"/>
        <end position="424"/>
    </location>
</feature>
<protein>
    <submittedName>
        <fullName evidence="2">Peptide ABC transporter substrate-binding protein</fullName>
    </submittedName>
</protein>
<dbReference type="SUPFAM" id="SSF53850">
    <property type="entry name" value="Periplasmic binding protein-like II"/>
    <property type="match status" value="1"/>
</dbReference>
<dbReference type="InterPro" id="IPR000914">
    <property type="entry name" value="SBP_5_dom"/>
</dbReference>